<evidence type="ECO:0000313" key="4">
    <source>
        <dbReference type="Proteomes" id="UP000230069"/>
    </source>
</evidence>
<evidence type="ECO:0000259" key="2">
    <source>
        <dbReference type="Pfam" id="PF04937"/>
    </source>
</evidence>
<feature type="compositionally biased region" description="Basic and acidic residues" evidence="1">
    <location>
        <begin position="609"/>
        <end position="630"/>
    </location>
</feature>
<dbReference type="Proteomes" id="UP000230069">
    <property type="component" value="Unassembled WGS sequence"/>
</dbReference>
<keyword evidence="4" id="KW-1185">Reference proteome</keyword>
<dbReference type="SUPFAM" id="SSF53098">
    <property type="entry name" value="Ribonuclease H-like"/>
    <property type="match status" value="1"/>
</dbReference>
<feature type="region of interest" description="Disordered" evidence="1">
    <location>
        <begin position="680"/>
        <end position="731"/>
    </location>
</feature>
<feature type="region of interest" description="Disordered" evidence="1">
    <location>
        <begin position="116"/>
        <end position="135"/>
    </location>
</feature>
<evidence type="ECO:0000256" key="1">
    <source>
        <dbReference type="SAM" id="MobiDB-lite"/>
    </source>
</evidence>
<feature type="compositionally biased region" description="Polar residues" evidence="1">
    <location>
        <begin position="718"/>
        <end position="728"/>
    </location>
</feature>
<reference evidence="3 4" key="1">
    <citation type="submission" date="2017-09" db="EMBL/GenBank/DDBJ databases">
        <title>WGS assembly of Aquilegia coerulea Goldsmith.</title>
        <authorList>
            <person name="Hodges S."/>
            <person name="Kramer E."/>
            <person name="Nordborg M."/>
            <person name="Tomkins J."/>
            <person name="Borevitz J."/>
            <person name="Derieg N."/>
            <person name="Yan J."/>
            <person name="Mihaltcheva S."/>
            <person name="Hayes R.D."/>
            <person name="Rokhsar D."/>
        </authorList>
    </citation>
    <scope>NUCLEOTIDE SEQUENCE [LARGE SCALE GENOMIC DNA]</scope>
    <source>
        <strain evidence="4">cv. Goldsmith</strain>
    </source>
</reference>
<dbReference type="PANTHER" id="PTHR32166">
    <property type="entry name" value="OSJNBA0013A04.12 PROTEIN"/>
    <property type="match status" value="1"/>
</dbReference>
<dbReference type="OrthoDB" id="684002at2759"/>
<protein>
    <recommendedName>
        <fullName evidence="2">DUF659 domain-containing protein</fullName>
    </recommendedName>
</protein>
<accession>A0A2G5DCR3</accession>
<dbReference type="InterPro" id="IPR007021">
    <property type="entry name" value="DUF659"/>
</dbReference>
<feature type="compositionally biased region" description="Basic and acidic residues" evidence="1">
    <location>
        <begin position="704"/>
        <end position="715"/>
    </location>
</feature>
<name>A0A2G5DCR3_AQUCA</name>
<dbReference type="PANTHER" id="PTHR32166:SF123">
    <property type="entry name" value="BED-TYPE DOMAIN-CONTAINING PROTEIN"/>
    <property type="match status" value="1"/>
</dbReference>
<feature type="compositionally biased region" description="Low complexity" evidence="1">
    <location>
        <begin position="125"/>
        <end position="135"/>
    </location>
</feature>
<sequence>MAWEHCTKVVENHNVVTCKYYGRTFFFGGGGGSEITRFKRHLAGGDPNVEICAVGKYVRNLFRQVVDQIIQRRNAKTVGEKNFQDALLHIDDSESKEYSDEDPEIRDFQRRRHSSFAGLNKERGSGSWSTSRRQTQSSINKFFRSESVRSVGSNPYTQPTIDATCRAGLGVRIPTPYELLGPQLNIIVGECDQFIDGIKKKWGQCGVTIMCDGWTGPTKYSLMNFMVYCDSDSCFIKSVDVLGFCIDAKLILEQMKKVVDKMGKEYVVQIVTNNGANYKKAGEDLCKLLGYNMFWTGCAAHSIDLILKEFCRKDSIKKVIGRAKKITKEFCGGDIVRPALTRFATNFLGLQRMLKKQESLKEMIIHPKWIVIRTRTKDKLMVEIEYLINNRQFLRKIKCVCDSLEPMVETLRKVDDDKVPTMDFLYKWMENLKQKVMMAQKNPKWLFRQQTGSFGNVLAKKSIFRQQPTKWWINYGYDAPSLRKVAVCILPQTVASSGYERNWSTFGMIQSNRRCRVNLKTLDKLKHARRVVVVENEPVNLTLLYPRVDASDSNDAPMDWIEFEDEGDLELNETPRVPNPLITNEMGVNVQDNIVPEDPVDTQLNVPRSGEDDPLGDHPNIRSDGSDLFRVHLSSGSLSDSDDSGTGGVISSSRGKGVAGSSRVYESFLKFHFTGESQFDYATQDEDHGPTTIPKRQRQRRPHPTADIESSRVEDSYPNPSHPYSQSDYPPRDGAWFPDANQWLPSMTNGSDIPSLDTAQPIRMDLRYPISESFFSFCAYEMHVLNYWMNYSQTMTWDRFCNEFFLAMMRAHHQMVQDRGYSF</sequence>
<dbReference type="AlphaFoldDB" id="A0A2G5DCR3"/>
<proteinExistence type="predicted"/>
<feature type="region of interest" description="Disordered" evidence="1">
    <location>
        <begin position="597"/>
        <end position="658"/>
    </location>
</feature>
<feature type="domain" description="DUF659" evidence="2">
    <location>
        <begin position="174"/>
        <end position="326"/>
    </location>
</feature>
<dbReference type="Pfam" id="PF04937">
    <property type="entry name" value="DUF659"/>
    <property type="match status" value="1"/>
</dbReference>
<organism evidence="3 4">
    <name type="scientific">Aquilegia coerulea</name>
    <name type="common">Rocky mountain columbine</name>
    <dbReference type="NCBI Taxonomy" id="218851"/>
    <lineage>
        <taxon>Eukaryota</taxon>
        <taxon>Viridiplantae</taxon>
        <taxon>Streptophyta</taxon>
        <taxon>Embryophyta</taxon>
        <taxon>Tracheophyta</taxon>
        <taxon>Spermatophyta</taxon>
        <taxon>Magnoliopsida</taxon>
        <taxon>Ranunculales</taxon>
        <taxon>Ranunculaceae</taxon>
        <taxon>Thalictroideae</taxon>
        <taxon>Aquilegia</taxon>
    </lineage>
</organism>
<gene>
    <name evidence="3" type="ORF">AQUCO_02200016v1</name>
</gene>
<evidence type="ECO:0000313" key="3">
    <source>
        <dbReference type="EMBL" id="PIA41319.1"/>
    </source>
</evidence>
<dbReference type="InterPro" id="IPR012337">
    <property type="entry name" value="RNaseH-like_sf"/>
</dbReference>
<dbReference type="EMBL" id="KZ305039">
    <property type="protein sequence ID" value="PIA41319.1"/>
    <property type="molecule type" value="Genomic_DNA"/>
</dbReference>
<dbReference type="InParanoid" id="A0A2G5DCR3"/>